<dbReference type="AlphaFoldDB" id="G7JLY0"/>
<evidence type="ECO:0000259" key="1">
    <source>
        <dbReference type="Pfam" id="PF00033"/>
    </source>
</evidence>
<protein>
    <recommendedName>
        <fullName evidence="1">Cytochrome b/b6 N-terminal region profile domain-containing protein</fullName>
    </recommendedName>
</protein>
<reference evidence="3" key="3">
    <citation type="submission" date="2015-04" db="UniProtKB">
        <authorList>
            <consortium name="EnsemblPlants"/>
        </authorList>
    </citation>
    <scope>IDENTIFICATION</scope>
    <source>
        <strain evidence="3">cv. Jemalong A17</strain>
    </source>
</reference>
<keyword evidence="4" id="KW-1185">Reference proteome</keyword>
<evidence type="ECO:0000313" key="3">
    <source>
        <dbReference type="EnsemblPlants" id="AES87622"/>
    </source>
</evidence>
<reference evidence="2 4" key="1">
    <citation type="journal article" date="2011" name="Nature">
        <title>The Medicago genome provides insight into the evolution of rhizobial symbioses.</title>
        <authorList>
            <person name="Young N.D."/>
            <person name="Debelle F."/>
            <person name="Oldroyd G.E."/>
            <person name="Geurts R."/>
            <person name="Cannon S.B."/>
            <person name="Udvardi M.K."/>
            <person name="Benedito V.A."/>
            <person name="Mayer K.F."/>
            <person name="Gouzy J."/>
            <person name="Schoof H."/>
            <person name="Van de Peer Y."/>
            <person name="Proost S."/>
            <person name="Cook D.R."/>
            <person name="Meyers B.C."/>
            <person name="Spannagl M."/>
            <person name="Cheung F."/>
            <person name="De Mita S."/>
            <person name="Krishnakumar V."/>
            <person name="Gundlach H."/>
            <person name="Zhou S."/>
            <person name="Mudge J."/>
            <person name="Bharti A.K."/>
            <person name="Murray J.D."/>
            <person name="Naoumkina M.A."/>
            <person name="Rosen B."/>
            <person name="Silverstein K.A."/>
            <person name="Tang H."/>
            <person name="Rombauts S."/>
            <person name="Zhao P.X."/>
            <person name="Zhou P."/>
            <person name="Barbe V."/>
            <person name="Bardou P."/>
            <person name="Bechner M."/>
            <person name="Bellec A."/>
            <person name="Berger A."/>
            <person name="Berges H."/>
            <person name="Bidwell S."/>
            <person name="Bisseling T."/>
            <person name="Choisne N."/>
            <person name="Couloux A."/>
            <person name="Denny R."/>
            <person name="Deshpande S."/>
            <person name="Dai X."/>
            <person name="Doyle J.J."/>
            <person name="Dudez A.M."/>
            <person name="Farmer A.D."/>
            <person name="Fouteau S."/>
            <person name="Franken C."/>
            <person name="Gibelin C."/>
            <person name="Gish J."/>
            <person name="Goldstein S."/>
            <person name="Gonzalez A.J."/>
            <person name="Green P.J."/>
            <person name="Hallab A."/>
            <person name="Hartog M."/>
            <person name="Hua A."/>
            <person name="Humphray S.J."/>
            <person name="Jeong D.H."/>
            <person name="Jing Y."/>
            <person name="Jocker A."/>
            <person name="Kenton S.M."/>
            <person name="Kim D.J."/>
            <person name="Klee K."/>
            <person name="Lai H."/>
            <person name="Lang C."/>
            <person name="Lin S."/>
            <person name="Macmil S.L."/>
            <person name="Magdelenat G."/>
            <person name="Matthews L."/>
            <person name="McCorrison J."/>
            <person name="Monaghan E.L."/>
            <person name="Mun J.H."/>
            <person name="Najar F.Z."/>
            <person name="Nicholson C."/>
            <person name="Noirot C."/>
            <person name="O'Bleness M."/>
            <person name="Paule C.R."/>
            <person name="Poulain J."/>
            <person name="Prion F."/>
            <person name="Qin B."/>
            <person name="Qu C."/>
            <person name="Retzel E.F."/>
            <person name="Riddle C."/>
            <person name="Sallet E."/>
            <person name="Samain S."/>
            <person name="Samson N."/>
            <person name="Sanders I."/>
            <person name="Saurat O."/>
            <person name="Scarpelli C."/>
            <person name="Schiex T."/>
            <person name="Segurens B."/>
            <person name="Severin A.J."/>
            <person name="Sherrier D.J."/>
            <person name="Shi R."/>
            <person name="Sims S."/>
            <person name="Singer S.R."/>
            <person name="Sinharoy S."/>
            <person name="Sterck L."/>
            <person name="Viollet A."/>
            <person name="Wang B.B."/>
            <person name="Wang K."/>
            <person name="Wang M."/>
            <person name="Wang X."/>
            <person name="Warfsmann J."/>
            <person name="Weissenbach J."/>
            <person name="White D.D."/>
            <person name="White J.D."/>
            <person name="Wiley G.B."/>
            <person name="Wincker P."/>
            <person name="Xing Y."/>
            <person name="Yang L."/>
            <person name="Yao Z."/>
            <person name="Ying F."/>
            <person name="Zhai J."/>
            <person name="Zhou L."/>
            <person name="Zuber A."/>
            <person name="Denarie J."/>
            <person name="Dixon R.A."/>
            <person name="May G.D."/>
            <person name="Schwartz D.C."/>
            <person name="Rogers J."/>
            <person name="Quetier F."/>
            <person name="Town C.D."/>
            <person name="Roe B.A."/>
        </authorList>
    </citation>
    <scope>NUCLEOTIDE SEQUENCE [LARGE SCALE GENOMIC DNA]</scope>
    <source>
        <strain evidence="2">A17</strain>
        <strain evidence="3 4">cv. Jemalong A17</strain>
    </source>
</reference>
<dbReference type="GO" id="GO:0016020">
    <property type="term" value="C:membrane"/>
    <property type="evidence" value="ECO:0007669"/>
    <property type="project" value="InterPro"/>
</dbReference>
<dbReference type="SUPFAM" id="SSF81342">
    <property type="entry name" value="Transmembrane di-heme cytochromes"/>
    <property type="match status" value="1"/>
</dbReference>
<proteinExistence type="predicted"/>
<feature type="domain" description="Cytochrome b/b6 N-terminal region profile" evidence="1">
    <location>
        <begin position="30"/>
        <end position="62"/>
    </location>
</feature>
<dbReference type="PaxDb" id="3880-AES87622"/>
<dbReference type="Proteomes" id="UP000002051">
    <property type="component" value="Chromosome 4"/>
</dbReference>
<dbReference type="GO" id="GO:0016491">
    <property type="term" value="F:oxidoreductase activity"/>
    <property type="evidence" value="ECO:0007669"/>
    <property type="project" value="InterPro"/>
</dbReference>
<dbReference type="HOGENOM" id="CLU_2907465_0_0_1"/>
<dbReference type="GO" id="GO:0009055">
    <property type="term" value="F:electron transfer activity"/>
    <property type="evidence" value="ECO:0007669"/>
    <property type="project" value="InterPro"/>
</dbReference>
<evidence type="ECO:0000313" key="4">
    <source>
        <dbReference type="Proteomes" id="UP000002051"/>
    </source>
</evidence>
<name>G7JLY0_MEDTR</name>
<dbReference type="InterPro" id="IPR005797">
    <property type="entry name" value="Cyt_b/b6_N"/>
</dbReference>
<organism evidence="2 4">
    <name type="scientific">Medicago truncatula</name>
    <name type="common">Barrel medic</name>
    <name type="synonym">Medicago tribuloides</name>
    <dbReference type="NCBI Taxonomy" id="3880"/>
    <lineage>
        <taxon>Eukaryota</taxon>
        <taxon>Viridiplantae</taxon>
        <taxon>Streptophyta</taxon>
        <taxon>Embryophyta</taxon>
        <taxon>Tracheophyta</taxon>
        <taxon>Spermatophyta</taxon>
        <taxon>Magnoliopsida</taxon>
        <taxon>eudicotyledons</taxon>
        <taxon>Gunneridae</taxon>
        <taxon>Pentapetalae</taxon>
        <taxon>rosids</taxon>
        <taxon>fabids</taxon>
        <taxon>Fabales</taxon>
        <taxon>Fabaceae</taxon>
        <taxon>Papilionoideae</taxon>
        <taxon>50 kb inversion clade</taxon>
        <taxon>NPAAA clade</taxon>
        <taxon>Hologalegina</taxon>
        <taxon>IRL clade</taxon>
        <taxon>Trifolieae</taxon>
        <taxon>Medicago</taxon>
    </lineage>
</organism>
<sequence length="62" mass="7746">MFYWLESEVLQTCLYCKHQSKLFEKHVYLWTMNYRLTVTEAFGYVQYIMTEANFDWLIRLIH</sequence>
<accession>G7JLY0</accession>
<dbReference type="EMBL" id="CM001220">
    <property type="protein sequence ID" value="AES87622.1"/>
    <property type="molecule type" value="Genomic_DNA"/>
</dbReference>
<reference evidence="2 4" key="2">
    <citation type="journal article" date="2014" name="BMC Genomics">
        <title>An improved genome release (version Mt4.0) for the model legume Medicago truncatula.</title>
        <authorList>
            <person name="Tang H."/>
            <person name="Krishnakumar V."/>
            <person name="Bidwell S."/>
            <person name="Rosen B."/>
            <person name="Chan A."/>
            <person name="Zhou S."/>
            <person name="Gentzbittel L."/>
            <person name="Childs K.L."/>
            <person name="Yandell M."/>
            <person name="Gundlach H."/>
            <person name="Mayer K.F."/>
            <person name="Schwartz D.C."/>
            <person name="Town C.D."/>
        </authorList>
    </citation>
    <scope>GENOME REANNOTATION</scope>
    <source>
        <strain evidence="3 4">cv. Jemalong A17</strain>
    </source>
</reference>
<dbReference type="Pfam" id="PF00033">
    <property type="entry name" value="Cytochrome_B"/>
    <property type="match status" value="1"/>
</dbReference>
<dbReference type="EnsemblPlants" id="AES87622">
    <property type="protein sequence ID" value="AES87622"/>
    <property type="gene ID" value="MTR_4g031190"/>
</dbReference>
<dbReference type="GO" id="GO:0022904">
    <property type="term" value="P:respiratory electron transport chain"/>
    <property type="evidence" value="ECO:0007669"/>
    <property type="project" value="InterPro"/>
</dbReference>
<gene>
    <name evidence="2" type="ordered locus">MTR_4g031190</name>
</gene>
<dbReference type="InterPro" id="IPR016174">
    <property type="entry name" value="Di-haem_cyt_TM"/>
</dbReference>
<evidence type="ECO:0000313" key="2">
    <source>
        <dbReference type="EMBL" id="AES87622.1"/>
    </source>
</evidence>